<evidence type="ECO:0000313" key="3">
    <source>
        <dbReference type="EMBL" id="AMR76512.1"/>
    </source>
</evidence>
<dbReference type="InterPro" id="IPR035093">
    <property type="entry name" value="RelE/ParE_toxin_dom_sf"/>
</dbReference>
<gene>
    <name evidence="3" type="ORF">A2G96_01450</name>
</gene>
<comment type="similarity">
    <text evidence="1">Belongs to the RelE toxin family.</text>
</comment>
<dbReference type="Proteomes" id="UP000075238">
    <property type="component" value="Chromosome 1"/>
</dbReference>
<dbReference type="KEGG" id="cnan:A2G96_01450"/>
<proteinExistence type="inferred from homology"/>
<dbReference type="Gene3D" id="3.30.2310.20">
    <property type="entry name" value="RelE-like"/>
    <property type="match status" value="1"/>
</dbReference>
<protein>
    <submittedName>
        <fullName evidence="3">Plasmid stabilization protein</fullName>
    </submittedName>
</protein>
<evidence type="ECO:0000313" key="4">
    <source>
        <dbReference type="Proteomes" id="UP000075238"/>
    </source>
</evidence>
<dbReference type="STRING" id="1796606.A2G96_01450"/>
<dbReference type="Pfam" id="PF05016">
    <property type="entry name" value="ParE_toxin"/>
    <property type="match status" value="1"/>
</dbReference>
<dbReference type="EMBL" id="CP014844">
    <property type="protein sequence ID" value="AMR76512.1"/>
    <property type="molecule type" value="Genomic_DNA"/>
</dbReference>
<keyword evidence="2" id="KW-1277">Toxin-antitoxin system</keyword>
<dbReference type="OrthoDB" id="9798046at2"/>
<reference evidence="3 4" key="1">
    <citation type="submission" date="2016-03" db="EMBL/GenBank/DDBJ databases">
        <title>Complete genome sequence of a novel chlorpyrifos degrading bacterium, Cupriavidus nantongensis sp. X1.</title>
        <authorList>
            <person name="Fang L."/>
        </authorList>
    </citation>
    <scope>NUCLEOTIDE SEQUENCE [LARGE SCALE GENOMIC DNA]</scope>
    <source>
        <strain evidence="3 4">X1</strain>
    </source>
</reference>
<evidence type="ECO:0000256" key="2">
    <source>
        <dbReference type="ARBA" id="ARBA00022649"/>
    </source>
</evidence>
<dbReference type="InterPro" id="IPR051803">
    <property type="entry name" value="TA_system_RelE-like_toxin"/>
</dbReference>
<dbReference type="PANTHER" id="PTHR33755">
    <property type="entry name" value="TOXIN PARE1-RELATED"/>
    <property type="match status" value="1"/>
</dbReference>
<sequence>MSAGGKRHEVLLTAGAEQDLESIHDYIAEFDCVENADYVLDRLLEAVDQISRFPEKGNYPAELIALGIREYRQTAFKPYRVIYRLIDDSVIIYVIADGRRDLQALLARRLLGA</sequence>
<name>A0A142JEK0_9BURK</name>
<dbReference type="AlphaFoldDB" id="A0A142JEK0"/>
<keyword evidence="4" id="KW-1185">Reference proteome</keyword>
<dbReference type="RefSeq" id="WP_062796109.1">
    <property type="nucleotide sequence ID" value="NZ_CP014844.1"/>
</dbReference>
<accession>A0A142JEK0</accession>
<dbReference type="InterPro" id="IPR007712">
    <property type="entry name" value="RelE/ParE_toxin"/>
</dbReference>
<evidence type="ECO:0000256" key="1">
    <source>
        <dbReference type="ARBA" id="ARBA00006226"/>
    </source>
</evidence>
<dbReference type="SUPFAM" id="SSF143011">
    <property type="entry name" value="RelE-like"/>
    <property type="match status" value="1"/>
</dbReference>
<organism evidence="3 4">
    <name type="scientific">Cupriavidus nantongensis</name>
    <dbReference type="NCBI Taxonomy" id="1796606"/>
    <lineage>
        <taxon>Bacteria</taxon>
        <taxon>Pseudomonadati</taxon>
        <taxon>Pseudomonadota</taxon>
        <taxon>Betaproteobacteria</taxon>
        <taxon>Burkholderiales</taxon>
        <taxon>Burkholderiaceae</taxon>
        <taxon>Cupriavidus</taxon>
    </lineage>
</organism>